<evidence type="ECO:0000256" key="1">
    <source>
        <dbReference type="ARBA" id="ARBA00023125"/>
    </source>
</evidence>
<accession>A0ABS3T3W5</accession>
<feature type="domain" description="HTH tetR-type" evidence="3">
    <location>
        <begin position="3"/>
        <end position="63"/>
    </location>
</feature>
<dbReference type="EMBL" id="JAGEVF010000009">
    <property type="protein sequence ID" value="MBO3117434.1"/>
    <property type="molecule type" value="Genomic_DNA"/>
</dbReference>
<evidence type="ECO:0000313" key="5">
    <source>
        <dbReference type="Proteomes" id="UP000676776"/>
    </source>
</evidence>
<dbReference type="PROSITE" id="PS01081">
    <property type="entry name" value="HTH_TETR_1"/>
    <property type="match status" value="1"/>
</dbReference>
<evidence type="ECO:0000313" key="4">
    <source>
        <dbReference type="EMBL" id="MBO3117434.1"/>
    </source>
</evidence>
<sequence>MQNDKKSKWLNEGYKHFAEFGPEHISINKISKEIGAARASFYHFFGDMDVFIEELCALHWDIAVEFNKSGKDNITHLFPDFYDFLAEYNMPLQFSLQLFRNRHHPTYNYLYLRTYELSANAFLLKLFAKECHYTQTEQDLLKLWITVGEAWYSRLDPEDLSSATLQKHAKDILQTVMQFSNSRLYSSLRTN</sequence>
<dbReference type="Proteomes" id="UP000676776">
    <property type="component" value="Unassembled WGS sequence"/>
</dbReference>
<dbReference type="PROSITE" id="PS50977">
    <property type="entry name" value="HTH_TETR_2"/>
    <property type="match status" value="1"/>
</dbReference>
<dbReference type="InterPro" id="IPR009057">
    <property type="entry name" value="Homeodomain-like_sf"/>
</dbReference>
<keyword evidence="1 2" id="KW-0238">DNA-binding</keyword>
<dbReference type="InterPro" id="IPR023772">
    <property type="entry name" value="DNA-bd_HTH_TetR-type_CS"/>
</dbReference>
<name>A0ABS3T3W5_9FLAO</name>
<reference evidence="4 5" key="1">
    <citation type="submission" date="2021-03" db="EMBL/GenBank/DDBJ databases">
        <title>Winogradskyella sp. nov., isolated from costal sediment.</title>
        <authorList>
            <person name="Gao C."/>
        </authorList>
    </citation>
    <scope>NUCLEOTIDE SEQUENCE [LARGE SCALE GENOMIC DNA]</scope>
    <source>
        <strain evidence="4 5">DF17</strain>
    </source>
</reference>
<gene>
    <name evidence="4" type="ORF">J4050_11790</name>
</gene>
<evidence type="ECO:0000259" key="3">
    <source>
        <dbReference type="PROSITE" id="PS50977"/>
    </source>
</evidence>
<organism evidence="4 5">
    <name type="scientific">Winogradskyella pelagia</name>
    <dbReference type="NCBI Taxonomy" id="2819984"/>
    <lineage>
        <taxon>Bacteria</taxon>
        <taxon>Pseudomonadati</taxon>
        <taxon>Bacteroidota</taxon>
        <taxon>Flavobacteriia</taxon>
        <taxon>Flavobacteriales</taxon>
        <taxon>Flavobacteriaceae</taxon>
        <taxon>Winogradskyella</taxon>
    </lineage>
</organism>
<comment type="caution">
    <text evidence="4">The sequence shown here is derived from an EMBL/GenBank/DDBJ whole genome shotgun (WGS) entry which is preliminary data.</text>
</comment>
<protein>
    <submittedName>
        <fullName evidence="4">TetR/AcrR family transcriptional regulator</fullName>
    </submittedName>
</protein>
<feature type="DNA-binding region" description="H-T-H motif" evidence="2">
    <location>
        <begin position="26"/>
        <end position="45"/>
    </location>
</feature>
<keyword evidence="5" id="KW-1185">Reference proteome</keyword>
<dbReference type="SUPFAM" id="SSF46689">
    <property type="entry name" value="Homeodomain-like"/>
    <property type="match status" value="1"/>
</dbReference>
<dbReference type="Pfam" id="PF00440">
    <property type="entry name" value="TetR_N"/>
    <property type="match status" value="1"/>
</dbReference>
<proteinExistence type="predicted"/>
<dbReference type="Gene3D" id="1.10.357.10">
    <property type="entry name" value="Tetracycline Repressor, domain 2"/>
    <property type="match status" value="1"/>
</dbReference>
<dbReference type="InterPro" id="IPR001647">
    <property type="entry name" value="HTH_TetR"/>
</dbReference>
<evidence type="ECO:0000256" key="2">
    <source>
        <dbReference type="PROSITE-ProRule" id="PRU00335"/>
    </source>
</evidence>